<dbReference type="EMBL" id="CP133617">
    <property type="protein sequence ID" value="WMV32591.1"/>
    <property type="molecule type" value="Genomic_DNA"/>
</dbReference>
<evidence type="ECO:0000313" key="2">
    <source>
        <dbReference type="Proteomes" id="UP001234989"/>
    </source>
</evidence>
<keyword evidence="2" id="KW-1185">Reference proteome</keyword>
<organism evidence="1 2">
    <name type="scientific">Solanum verrucosum</name>
    <dbReference type="NCBI Taxonomy" id="315347"/>
    <lineage>
        <taxon>Eukaryota</taxon>
        <taxon>Viridiplantae</taxon>
        <taxon>Streptophyta</taxon>
        <taxon>Embryophyta</taxon>
        <taxon>Tracheophyta</taxon>
        <taxon>Spermatophyta</taxon>
        <taxon>Magnoliopsida</taxon>
        <taxon>eudicotyledons</taxon>
        <taxon>Gunneridae</taxon>
        <taxon>Pentapetalae</taxon>
        <taxon>asterids</taxon>
        <taxon>lamiids</taxon>
        <taxon>Solanales</taxon>
        <taxon>Solanaceae</taxon>
        <taxon>Solanoideae</taxon>
        <taxon>Solaneae</taxon>
        <taxon>Solanum</taxon>
    </lineage>
</organism>
<sequence length="192" mass="21739">MPYHVRDLEILAFSNDIVVYNKEDNPMKLVLIDSVYPTKEGKTYVLNIVVEAKQFLVINNTAMEEKRVTTTECFPSKCSTVKECTSMGEIVVSHNDVLENCNCGVNQLVLVAICQGARNYNFDIPQWLIKAKKVVICRGFAGLCPPKSGRTMYFMVPSYSECISLAFTPLTDIKKRLVDFVYENLRHGVLQL</sequence>
<dbReference type="AlphaFoldDB" id="A0AAF0R659"/>
<gene>
    <name evidence="1" type="ORF">MTR67_025976</name>
</gene>
<evidence type="ECO:0000313" key="1">
    <source>
        <dbReference type="EMBL" id="WMV32591.1"/>
    </source>
</evidence>
<name>A0AAF0R659_SOLVR</name>
<protein>
    <submittedName>
        <fullName evidence="1">Uncharacterized protein</fullName>
    </submittedName>
</protein>
<proteinExistence type="predicted"/>
<accession>A0AAF0R659</accession>
<reference evidence="1" key="1">
    <citation type="submission" date="2023-08" db="EMBL/GenBank/DDBJ databases">
        <title>A de novo genome assembly of Solanum verrucosum Schlechtendal, a Mexican diploid species geographically isolated from the other diploid A-genome species in potato relatives.</title>
        <authorList>
            <person name="Hosaka K."/>
        </authorList>
    </citation>
    <scope>NUCLEOTIDE SEQUENCE</scope>
    <source>
        <tissue evidence="1">Young leaves</tissue>
    </source>
</reference>
<dbReference type="Proteomes" id="UP001234989">
    <property type="component" value="Chromosome 6"/>
</dbReference>